<evidence type="ECO:0000313" key="2">
    <source>
        <dbReference type="EMBL" id="SHL55282.1"/>
    </source>
</evidence>
<evidence type="ECO:0000313" key="3">
    <source>
        <dbReference type="Proteomes" id="UP000183974"/>
    </source>
</evidence>
<dbReference type="AlphaFoldDB" id="A0A1M7BJU1"/>
<dbReference type="RefSeq" id="WP_073034311.1">
    <property type="nucleotide sequence ID" value="NZ_BMLR01000003.1"/>
</dbReference>
<keyword evidence="3" id="KW-1185">Reference proteome</keyword>
<dbReference type="Proteomes" id="UP000183974">
    <property type="component" value="Unassembled WGS sequence"/>
</dbReference>
<evidence type="ECO:0008006" key="4">
    <source>
        <dbReference type="Google" id="ProtNLM"/>
    </source>
</evidence>
<gene>
    <name evidence="2" type="ORF">SAMN05444398_103277</name>
</gene>
<evidence type="ECO:0000256" key="1">
    <source>
        <dbReference type="SAM" id="MobiDB-lite"/>
    </source>
</evidence>
<accession>A0A1M7BJU1</accession>
<dbReference type="EMBL" id="FRBR01000003">
    <property type="protein sequence ID" value="SHL55282.1"/>
    <property type="molecule type" value="Genomic_DNA"/>
</dbReference>
<dbReference type="Gene3D" id="3.30.2000.30">
    <property type="match status" value="1"/>
</dbReference>
<dbReference type="Pfam" id="PF11367">
    <property type="entry name" value="Tail_completion_gp17"/>
    <property type="match status" value="1"/>
</dbReference>
<dbReference type="InterPro" id="IPR053745">
    <property type="entry name" value="Viral_Tail_Comp_sf"/>
</dbReference>
<name>A0A1M7BJU1_9RHOB</name>
<reference evidence="2 3" key="1">
    <citation type="submission" date="2016-11" db="EMBL/GenBank/DDBJ databases">
        <authorList>
            <person name="Jaros S."/>
            <person name="Januszkiewicz K."/>
            <person name="Wedrychowicz H."/>
        </authorList>
    </citation>
    <scope>NUCLEOTIDE SEQUENCE [LARGE SCALE GENOMIC DNA]</scope>
    <source>
        <strain evidence="2 3">DSM 29589</strain>
    </source>
</reference>
<dbReference type="InterPro" id="IPR021508">
    <property type="entry name" value="Gp17-like"/>
</dbReference>
<organism evidence="2 3">
    <name type="scientific">Roseovarius pacificus</name>
    <dbReference type="NCBI Taxonomy" id="337701"/>
    <lineage>
        <taxon>Bacteria</taxon>
        <taxon>Pseudomonadati</taxon>
        <taxon>Pseudomonadota</taxon>
        <taxon>Alphaproteobacteria</taxon>
        <taxon>Rhodobacterales</taxon>
        <taxon>Roseobacteraceae</taxon>
        <taxon>Roseovarius</taxon>
    </lineage>
</organism>
<feature type="region of interest" description="Disordered" evidence="1">
    <location>
        <begin position="31"/>
        <end position="58"/>
    </location>
</feature>
<dbReference type="STRING" id="337701.SAMN05444398_103277"/>
<proteinExistence type="predicted"/>
<protein>
    <recommendedName>
        <fullName evidence="4">DUF3168 domain-containing protein</fullName>
    </recommendedName>
</protein>
<sequence>MSEDLAVQKAIRARLAASPAVTALVPSGAILDRNQRPAPDPSIILGESQEVDEGTSLQRDRTRIYHTLHIWKREPSLTGVKAICGAVRTALKADRLELDGYHCADWHVSSARYLRDPDGETSHGVMVVNVLVTGGAS</sequence>
<dbReference type="OrthoDB" id="7630456at2"/>